<accession>F0ZW93</accession>
<dbReference type="KEGG" id="dpp:DICPUDRAFT_89500"/>
<dbReference type="GeneID" id="10507864"/>
<dbReference type="InterPro" id="IPR005331">
    <property type="entry name" value="Sulfotransferase"/>
</dbReference>
<dbReference type="eggNOG" id="ENOG502RBPZ">
    <property type="taxonomic scope" value="Eukaryota"/>
</dbReference>
<dbReference type="PANTHER" id="PTHR32301:SF13">
    <property type="entry name" value="SULFOTRANSFERASE DOMAIN-CONTAINING PROTEIN"/>
    <property type="match status" value="1"/>
</dbReference>
<feature type="compositionally biased region" description="Low complexity" evidence="1">
    <location>
        <begin position="90"/>
        <end position="99"/>
    </location>
</feature>
<evidence type="ECO:0000313" key="3">
    <source>
        <dbReference type="EMBL" id="EGC31795.1"/>
    </source>
</evidence>
<protein>
    <recommendedName>
        <fullName evidence="5">Sulfotransferase domain-containing protein</fullName>
    </recommendedName>
</protein>
<evidence type="ECO:0000313" key="4">
    <source>
        <dbReference type="Proteomes" id="UP000001064"/>
    </source>
</evidence>
<keyword evidence="2" id="KW-1133">Transmembrane helix</keyword>
<evidence type="ECO:0000256" key="2">
    <source>
        <dbReference type="SAM" id="Phobius"/>
    </source>
</evidence>
<dbReference type="GO" id="GO:0008146">
    <property type="term" value="F:sulfotransferase activity"/>
    <property type="evidence" value="ECO:0007669"/>
    <property type="project" value="InterPro"/>
</dbReference>
<dbReference type="InterPro" id="IPR053259">
    <property type="entry name" value="Golvesin-related_Golgi"/>
</dbReference>
<feature type="region of interest" description="Disordered" evidence="1">
    <location>
        <begin position="90"/>
        <end position="122"/>
    </location>
</feature>
<dbReference type="OMA" id="GHIRYGL"/>
<keyword evidence="2" id="KW-0472">Membrane</keyword>
<dbReference type="EMBL" id="GL871230">
    <property type="protein sequence ID" value="EGC31795.1"/>
    <property type="molecule type" value="Genomic_DNA"/>
</dbReference>
<keyword evidence="2" id="KW-0812">Transmembrane</keyword>
<dbReference type="PANTHER" id="PTHR32301">
    <property type="entry name" value="COUNTIN RECEPTOR CNR3-RELATED"/>
    <property type="match status" value="1"/>
</dbReference>
<dbReference type="Pfam" id="PF03567">
    <property type="entry name" value="Sulfotransfer_2"/>
    <property type="match status" value="1"/>
</dbReference>
<dbReference type="InterPro" id="IPR027417">
    <property type="entry name" value="P-loop_NTPase"/>
</dbReference>
<dbReference type="STRING" id="5786.F0ZW93"/>
<name>F0ZW93_DICPU</name>
<dbReference type="AlphaFoldDB" id="F0ZW93"/>
<keyword evidence="4" id="KW-1185">Reference proteome</keyword>
<sequence length="470" mass="55402">MFNRKVTLYNKPNNGKKNNTSKIFLMVIVIAILVIVFVQSASISSYSGSINTDSVSKAIEQQIVEKQQQHEKKVDNQQQIIDQQVEKQQQAEKQQQQQQHLKKEEDQVKPEQTVRVPPSYKQKEKPRIDIEIDILTKKEREHLQRVVIQEWKDEVEILKNLDIDPGYASIPKIPEDYTPPTGEELERKIKDQTWKLKKEENPFLLPKPHIFIHVPKTAGSSLAGIFRRNEKRDSFAHHWMHPNYRELENVVKKDTVFGHIRYGLHNYYERVYPDRLPANEYGLNKYSYITMLREPVDRVISNYYYHRQNRKDPFHDLAMKYELRDWIKVSAAANNEQARMICGLGWSDFGNETISQIAHHHLKYTFKHVGITEDFVGSLVLLSHYSGLQNIRFSKINTGRQRVSVDTIPDDVIEEIKERNWIDISLYEMAKDIYNKQIDLIGREFFEKEVQEYKGKFMNKYSLPSNGIRS</sequence>
<evidence type="ECO:0000256" key="1">
    <source>
        <dbReference type="SAM" id="MobiDB-lite"/>
    </source>
</evidence>
<evidence type="ECO:0008006" key="5">
    <source>
        <dbReference type="Google" id="ProtNLM"/>
    </source>
</evidence>
<dbReference type="GO" id="GO:0005794">
    <property type="term" value="C:Golgi apparatus"/>
    <property type="evidence" value="ECO:0000318"/>
    <property type="project" value="GO_Central"/>
</dbReference>
<dbReference type="Gene3D" id="3.40.50.300">
    <property type="entry name" value="P-loop containing nucleotide triphosphate hydrolases"/>
    <property type="match status" value="1"/>
</dbReference>
<dbReference type="VEuPathDB" id="AmoebaDB:DICPUDRAFT_89500"/>
<dbReference type="OrthoDB" id="10019582at2759"/>
<dbReference type="SUPFAM" id="SSF52540">
    <property type="entry name" value="P-loop containing nucleoside triphosphate hydrolases"/>
    <property type="match status" value="1"/>
</dbReference>
<dbReference type="RefSeq" id="XP_003291690.1">
    <property type="nucleotide sequence ID" value="XM_003291642.1"/>
</dbReference>
<reference evidence="4" key="1">
    <citation type="journal article" date="2011" name="Genome Biol.">
        <title>Comparative genomics of the social amoebae Dictyostelium discoideum and Dictyostelium purpureum.</title>
        <authorList>
            <consortium name="US DOE Joint Genome Institute (JGI-PGF)"/>
            <person name="Sucgang R."/>
            <person name="Kuo A."/>
            <person name="Tian X."/>
            <person name="Salerno W."/>
            <person name="Parikh A."/>
            <person name="Feasley C.L."/>
            <person name="Dalin E."/>
            <person name="Tu H."/>
            <person name="Huang E."/>
            <person name="Barry K."/>
            <person name="Lindquist E."/>
            <person name="Shapiro H."/>
            <person name="Bruce D."/>
            <person name="Schmutz J."/>
            <person name="Salamov A."/>
            <person name="Fey P."/>
            <person name="Gaudet P."/>
            <person name="Anjard C."/>
            <person name="Babu M.M."/>
            <person name="Basu S."/>
            <person name="Bushmanova Y."/>
            <person name="van der Wel H."/>
            <person name="Katoh-Kurasawa M."/>
            <person name="Dinh C."/>
            <person name="Coutinho P.M."/>
            <person name="Saito T."/>
            <person name="Elias M."/>
            <person name="Schaap P."/>
            <person name="Kay R.R."/>
            <person name="Henrissat B."/>
            <person name="Eichinger L."/>
            <person name="Rivero F."/>
            <person name="Putnam N.H."/>
            <person name="West C.M."/>
            <person name="Loomis W.F."/>
            <person name="Chisholm R.L."/>
            <person name="Shaulsky G."/>
            <person name="Strassmann J.E."/>
            <person name="Queller D.C."/>
            <person name="Kuspa A."/>
            <person name="Grigoriev I.V."/>
        </authorList>
    </citation>
    <scope>NUCLEOTIDE SEQUENCE [LARGE SCALE GENOMIC DNA]</scope>
    <source>
        <strain evidence="4">QSDP1</strain>
    </source>
</reference>
<gene>
    <name evidence="3" type="ORF">DICPUDRAFT_89500</name>
</gene>
<organism evidence="3 4">
    <name type="scientific">Dictyostelium purpureum</name>
    <name type="common">Slime mold</name>
    <dbReference type="NCBI Taxonomy" id="5786"/>
    <lineage>
        <taxon>Eukaryota</taxon>
        <taxon>Amoebozoa</taxon>
        <taxon>Evosea</taxon>
        <taxon>Eumycetozoa</taxon>
        <taxon>Dictyostelia</taxon>
        <taxon>Dictyosteliales</taxon>
        <taxon>Dictyosteliaceae</taxon>
        <taxon>Dictyostelium</taxon>
    </lineage>
</organism>
<proteinExistence type="predicted"/>
<dbReference type="GO" id="GO:0016020">
    <property type="term" value="C:membrane"/>
    <property type="evidence" value="ECO:0007669"/>
    <property type="project" value="InterPro"/>
</dbReference>
<feature type="transmembrane region" description="Helical" evidence="2">
    <location>
        <begin position="21"/>
        <end position="41"/>
    </location>
</feature>
<dbReference type="Proteomes" id="UP000001064">
    <property type="component" value="Unassembled WGS sequence"/>
</dbReference>
<dbReference type="InParanoid" id="F0ZW93"/>